<dbReference type="HOGENOM" id="CLU_123371_0_0_0"/>
<name>D1AHL0_SEBTE</name>
<sequence>MKNDFDEIVCEMASILKVVFTELFNNNEKFYYCTFLTTGEGLPPLISAWSEEALKREGSLYKNADEYREIKWSYADSPYYAFRYERFSHIFSSRPLMATMNEKEWEKEFLFRLNAMETAVRQVDKEGIFSINQKREDICVEVGTMPPDKLTTEITKRLNNPDSLIMKEYMAEAAE</sequence>
<dbReference type="RefSeq" id="WP_012860840.1">
    <property type="nucleotide sequence ID" value="NC_013517.1"/>
</dbReference>
<reference evidence="1 2" key="2">
    <citation type="journal article" date="2010" name="Stand. Genomic Sci.">
        <title>Complete genome sequence of Sebaldella termitidis type strain (NCTC 11300).</title>
        <authorList>
            <person name="Harmon-Smith M."/>
            <person name="Celia L."/>
            <person name="Chertkov O."/>
            <person name="Lapidus A."/>
            <person name="Copeland A."/>
            <person name="Glavina Del Rio T."/>
            <person name="Nolan M."/>
            <person name="Lucas S."/>
            <person name="Tice H."/>
            <person name="Cheng J.F."/>
            <person name="Han C."/>
            <person name="Detter J.C."/>
            <person name="Bruce D."/>
            <person name="Goodwin L."/>
            <person name="Pitluck S."/>
            <person name="Pati A."/>
            <person name="Liolios K."/>
            <person name="Ivanova N."/>
            <person name="Mavromatis K."/>
            <person name="Mikhailova N."/>
            <person name="Chen A."/>
            <person name="Palaniappan K."/>
            <person name="Land M."/>
            <person name="Hauser L."/>
            <person name="Chang Y.J."/>
            <person name="Jeffries C.D."/>
            <person name="Brettin T."/>
            <person name="Goker M."/>
            <person name="Beck B."/>
            <person name="Bristow J."/>
            <person name="Eisen J.A."/>
            <person name="Markowitz V."/>
            <person name="Hugenholtz P."/>
            <person name="Kyrpides N.C."/>
            <person name="Klenk H.P."/>
            <person name="Chen F."/>
        </authorList>
    </citation>
    <scope>NUCLEOTIDE SEQUENCE [LARGE SCALE GENOMIC DNA]</scope>
    <source>
        <strain evidence="2">ATCC 33386 / NCTC 11300</strain>
    </source>
</reference>
<dbReference type="EMBL" id="CP001739">
    <property type="protein sequence ID" value="ACZ08244.1"/>
    <property type="molecule type" value="Genomic_DNA"/>
</dbReference>
<protein>
    <recommendedName>
        <fullName evidence="3">DUF4303 domain-containing protein</fullName>
    </recommendedName>
</protein>
<evidence type="ECO:0000313" key="2">
    <source>
        <dbReference type="Proteomes" id="UP000000845"/>
    </source>
</evidence>
<dbReference type="Pfam" id="PF14136">
    <property type="entry name" value="DUF4303"/>
    <property type="match status" value="1"/>
</dbReference>
<gene>
    <name evidence="1" type="ordered locus">Sterm_1380</name>
</gene>
<evidence type="ECO:0000313" key="1">
    <source>
        <dbReference type="EMBL" id="ACZ08244.1"/>
    </source>
</evidence>
<proteinExistence type="predicted"/>
<reference evidence="2" key="1">
    <citation type="submission" date="2009-09" db="EMBL/GenBank/DDBJ databases">
        <title>The complete chromosome of Sebaldella termitidis ATCC 33386.</title>
        <authorList>
            <consortium name="US DOE Joint Genome Institute (JGI-PGF)"/>
            <person name="Lucas S."/>
            <person name="Copeland A."/>
            <person name="Lapidus A."/>
            <person name="Glavina del Rio T."/>
            <person name="Dalin E."/>
            <person name="Tice H."/>
            <person name="Bruce D."/>
            <person name="Goodwin L."/>
            <person name="Pitluck S."/>
            <person name="Kyrpides N."/>
            <person name="Mavromatis K."/>
            <person name="Ivanova N."/>
            <person name="Mikhailova N."/>
            <person name="Sims D."/>
            <person name="Meincke L."/>
            <person name="Brettin T."/>
            <person name="Detter J.C."/>
            <person name="Han C."/>
            <person name="Larimer F."/>
            <person name="Land M."/>
            <person name="Hauser L."/>
            <person name="Markowitz V."/>
            <person name="Cheng J.F."/>
            <person name="Hugenholtz P."/>
            <person name="Woyke T."/>
            <person name="Wu D."/>
            <person name="Eisen J.A."/>
        </authorList>
    </citation>
    <scope>NUCLEOTIDE SEQUENCE [LARGE SCALE GENOMIC DNA]</scope>
    <source>
        <strain evidence="2">ATCC 33386 / NCTC 11300</strain>
    </source>
</reference>
<organism evidence="1 2">
    <name type="scientific">Sebaldella termitidis (strain ATCC 33386 / NCTC 11300)</name>
    <dbReference type="NCBI Taxonomy" id="526218"/>
    <lineage>
        <taxon>Bacteria</taxon>
        <taxon>Fusobacteriati</taxon>
        <taxon>Fusobacteriota</taxon>
        <taxon>Fusobacteriia</taxon>
        <taxon>Fusobacteriales</taxon>
        <taxon>Leptotrichiaceae</taxon>
        <taxon>Sebaldella</taxon>
    </lineage>
</organism>
<dbReference type="AlphaFoldDB" id="D1AHL0"/>
<keyword evidence="2" id="KW-1185">Reference proteome</keyword>
<evidence type="ECO:0008006" key="3">
    <source>
        <dbReference type="Google" id="ProtNLM"/>
    </source>
</evidence>
<dbReference type="eggNOG" id="ENOG5032RVV">
    <property type="taxonomic scope" value="Bacteria"/>
</dbReference>
<dbReference type="InterPro" id="IPR025409">
    <property type="entry name" value="DUF4303"/>
</dbReference>
<accession>D1AHL0</accession>
<dbReference type="Proteomes" id="UP000000845">
    <property type="component" value="Chromosome"/>
</dbReference>
<dbReference type="KEGG" id="str:Sterm_1380"/>